<keyword evidence="1" id="KW-1133">Transmembrane helix</keyword>
<feature type="transmembrane region" description="Helical" evidence="1">
    <location>
        <begin position="22"/>
        <end position="41"/>
    </location>
</feature>
<name>A3TY35_PSEBH</name>
<evidence type="ECO:0000313" key="3">
    <source>
        <dbReference type="Proteomes" id="UP000004318"/>
    </source>
</evidence>
<feature type="transmembrane region" description="Helical" evidence="1">
    <location>
        <begin position="112"/>
        <end position="134"/>
    </location>
</feature>
<dbReference type="Proteomes" id="UP000004318">
    <property type="component" value="Unassembled WGS sequence"/>
</dbReference>
<feature type="transmembrane region" description="Helical" evidence="1">
    <location>
        <begin position="347"/>
        <end position="364"/>
    </location>
</feature>
<reference evidence="2 3" key="1">
    <citation type="journal article" date="2010" name="J. Bacteriol.">
        <title>Genome sequences of Oceanicola granulosus HTCC2516(T) and Oceanicola batsensis HTCC2597(TDelta).</title>
        <authorList>
            <person name="Thrash J.C."/>
            <person name="Cho J.C."/>
            <person name="Vergin K.L."/>
            <person name="Giovannoni S.J."/>
        </authorList>
    </citation>
    <scope>NUCLEOTIDE SEQUENCE [LARGE SCALE GENOMIC DNA]</scope>
    <source>
        <strain evidence="3">ATCC BAA-863 / DSM 15984 / KCTC 12145 / HTCC2597</strain>
    </source>
</reference>
<sequence>MLFTLALYYYGPVPWTSSGEGLVAVVVLSALLFFNLGSYFGRRLPALSSQSFTFLDGRNNRWLLASVFVLLSAFHTYDITGRLLFDPTAYSTDFNLVYQQFLENLDERTSSLVSQLLLLLKAALMPAIILVMVIAFRKENLLIALIFFPFAASSMLRSTDKETVDLMLFLFVLYYYHGLLQKRFLRVAGLVVLILVLFYARKLARFEDVDLQCLPGSPEACFNFNNWLSTQVSPGLEFMRIMFTNYLTQGYEGMARALHIPWEFNWGLGHMAPVKAQMCRVLDVACDLNGFADKLPDRGWDTRFKWSSVYTALANDFHWIFVPFYTGTLGVLFGVSEKSWRRNGDRLSLACLLLITLFFVYSSANMQLAVSLEWTAVYLVLFVWQWARILSRAPATAHYDGQYAGSSVTSRI</sequence>
<proteinExistence type="predicted"/>
<evidence type="ECO:0000313" key="2">
    <source>
        <dbReference type="EMBL" id="EAQ03069.1"/>
    </source>
</evidence>
<comment type="caution">
    <text evidence="2">The sequence shown here is derived from an EMBL/GenBank/DDBJ whole genome shotgun (WGS) entry which is preliminary data.</text>
</comment>
<dbReference type="HOGENOM" id="CLU_598163_0_0_5"/>
<feature type="transmembrane region" description="Helical" evidence="1">
    <location>
        <begin position="317"/>
        <end position="335"/>
    </location>
</feature>
<feature type="transmembrane region" description="Helical" evidence="1">
    <location>
        <begin position="163"/>
        <end position="179"/>
    </location>
</feature>
<gene>
    <name evidence="2" type="ORF">OB2597_13033</name>
</gene>
<organism evidence="2 3">
    <name type="scientific">Pseudooceanicola batsensis (strain ATCC BAA-863 / DSM 15984 / KCTC 12145 / HTCC2597)</name>
    <name type="common">Oceanicola batsensis</name>
    <dbReference type="NCBI Taxonomy" id="252305"/>
    <lineage>
        <taxon>Bacteria</taxon>
        <taxon>Pseudomonadati</taxon>
        <taxon>Pseudomonadota</taxon>
        <taxon>Alphaproteobacteria</taxon>
        <taxon>Rhodobacterales</taxon>
        <taxon>Paracoccaceae</taxon>
        <taxon>Pseudooceanicola</taxon>
    </lineage>
</organism>
<dbReference type="EMBL" id="AAMO01000005">
    <property type="protein sequence ID" value="EAQ03069.1"/>
    <property type="molecule type" value="Genomic_DNA"/>
</dbReference>
<keyword evidence="1" id="KW-0812">Transmembrane</keyword>
<keyword evidence="1" id="KW-0472">Membrane</keyword>
<protein>
    <recommendedName>
        <fullName evidence="4">Oligosaccharide repeat unit polymerase</fullName>
    </recommendedName>
</protein>
<dbReference type="STRING" id="252305.OB2597_13033"/>
<feature type="transmembrane region" description="Helical" evidence="1">
    <location>
        <begin position="62"/>
        <end position="85"/>
    </location>
</feature>
<evidence type="ECO:0000256" key="1">
    <source>
        <dbReference type="SAM" id="Phobius"/>
    </source>
</evidence>
<keyword evidence="3" id="KW-1185">Reference proteome</keyword>
<accession>A3TY35</accession>
<feature type="transmembrane region" description="Helical" evidence="1">
    <location>
        <begin position="141"/>
        <end position="157"/>
    </location>
</feature>
<dbReference type="AlphaFoldDB" id="A3TY35"/>
<feature type="transmembrane region" description="Helical" evidence="1">
    <location>
        <begin position="184"/>
        <end position="201"/>
    </location>
</feature>
<evidence type="ECO:0008006" key="4">
    <source>
        <dbReference type="Google" id="ProtNLM"/>
    </source>
</evidence>